<gene>
    <name evidence="1" type="ORF">AACH06_22870</name>
</gene>
<evidence type="ECO:0000313" key="1">
    <source>
        <dbReference type="EMBL" id="MEK8033676.1"/>
    </source>
</evidence>
<organism evidence="1 2">
    <name type="scientific">Ideonella lacteola</name>
    <dbReference type="NCBI Taxonomy" id="2984193"/>
    <lineage>
        <taxon>Bacteria</taxon>
        <taxon>Pseudomonadati</taxon>
        <taxon>Pseudomonadota</taxon>
        <taxon>Betaproteobacteria</taxon>
        <taxon>Burkholderiales</taxon>
        <taxon>Sphaerotilaceae</taxon>
        <taxon>Ideonella</taxon>
    </lineage>
</organism>
<comment type="caution">
    <text evidence="1">The sequence shown here is derived from an EMBL/GenBank/DDBJ whole genome shotgun (WGS) entry which is preliminary data.</text>
</comment>
<accession>A0ABU9BV21</accession>
<sequence>MKLIPFVSVDDTPFTASPDDVLRRHGRPAEEGFNLVGLTEFDYGGVVFRFQSNGRLEEITVWADEIELDGNAVAWADLQAHVLAHDASAFRRAGFLVSPLFGLAFVPGDALADAPSDAPSDALGDALGVALGVGAPWVTALAAHCLDEWRALSP</sequence>
<protein>
    <submittedName>
        <fullName evidence="1">Uncharacterized protein</fullName>
    </submittedName>
</protein>
<keyword evidence="2" id="KW-1185">Reference proteome</keyword>
<proteinExistence type="predicted"/>
<dbReference type="EMBL" id="JBBUTG010000019">
    <property type="protein sequence ID" value="MEK8033676.1"/>
    <property type="molecule type" value="Genomic_DNA"/>
</dbReference>
<name>A0ABU9BV21_9BURK</name>
<evidence type="ECO:0000313" key="2">
    <source>
        <dbReference type="Proteomes" id="UP001371218"/>
    </source>
</evidence>
<dbReference type="Proteomes" id="UP001371218">
    <property type="component" value="Unassembled WGS sequence"/>
</dbReference>
<reference evidence="1 2" key="1">
    <citation type="submission" date="2024-04" db="EMBL/GenBank/DDBJ databases">
        <title>Novel species of the genus Ideonella isolated from streams.</title>
        <authorList>
            <person name="Lu H."/>
        </authorList>
    </citation>
    <scope>NUCLEOTIDE SEQUENCE [LARGE SCALE GENOMIC DNA]</scope>
    <source>
        <strain evidence="1 2">DXS29W</strain>
    </source>
</reference>
<dbReference type="RefSeq" id="WP_341428100.1">
    <property type="nucleotide sequence ID" value="NZ_JBBUTG010000019.1"/>
</dbReference>